<dbReference type="SUPFAM" id="SSF52540">
    <property type="entry name" value="P-loop containing nucleoside triphosphate hydrolases"/>
    <property type="match status" value="1"/>
</dbReference>
<dbReference type="GO" id="GO:0016887">
    <property type="term" value="F:ATP hydrolysis activity"/>
    <property type="evidence" value="ECO:0007669"/>
    <property type="project" value="InterPro"/>
</dbReference>
<dbReference type="CDD" id="cd03254">
    <property type="entry name" value="ABCC_Glucan_exporter_like"/>
    <property type="match status" value="1"/>
</dbReference>
<comment type="caution">
    <text evidence="12">The sequence shown here is derived from an EMBL/GenBank/DDBJ whole genome shotgun (WGS) entry which is preliminary data.</text>
</comment>
<dbReference type="PANTHER" id="PTHR43394:SF1">
    <property type="entry name" value="ATP-BINDING CASSETTE SUB-FAMILY B MEMBER 10, MITOCHONDRIAL"/>
    <property type="match status" value="1"/>
</dbReference>
<dbReference type="GO" id="GO:0005886">
    <property type="term" value="C:plasma membrane"/>
    <property type="evidence" value="ECO:0007669"/>
    <property type="project" value="UniProtKB-SubCell"/>
</dbReference>
<dbReference type="Gene3D" id="3.40.50.300">
    <property type="entry name" value="P-loop containing nucleotide triphosphate hydrolases"/>
    <property type="match status" value="1"/>
</dbReference>
<dbReference type="EMBL" id="PKGY01000002">
    <property type="protein sequence ID" value="PKZ22147.1"/>
    <property type="molecule type" value="Genomic_DNA"/>
</dbReference>
<dbReference type="Proteomes" id="UP000234239">
    <property type="component" value="Unassembled WGS sequence"/>
</dbReference>
<gene>
    <name evidence="12" type="ORF">CYJ28_03245</name>
</gene>
<comment type="subcellular location">
    <subcellularLocation>
        <location evidence="1">Cell membrane</location>
        <topology evidence="1">Multi-pass membrane protein</topology>
    </subcellularLocation>
</comment>
<feature type="transmembrane region" description="Helical" evidence="9">
    <location>
        <begin position="155"/>
        <end position="172"/>
    </location>
</feature>
<dbReference type="Pfam" id="PF00664">
    <property type="entry name" value="ABC_membrane"/>
    <property type="match status" value="1"/>
</dbReference>
<organism evidence="12 13">
    <name type="scientific">Aerococcus sanguinicola</name>
    <dbReference type="NCBI Taxonomy" id="119206"/>
    <lineage>
        <taxon>Bacteria</taxon>
        <taxon>Bacillati</taxon>
        <taxon>Bacillota</taxon>
        <taxon>Bacilli</taxon>
        <taxon>Lactobacillales</taxon>
        <taxon>Aerococcaceae</taxon>
        <taxon>Aerococcus</taxon>
    </lineage>
</organism>
<dbReference type="PROSITE" id="PS50929">
    <property type="entry name" value="ABC_TM1F"/>
    <property type="match status" value="1"/>
</dbReference>
<dbReference type="GO" id="GO:0005524">
    <property type="term" value="F:ATP binding"/>
    <property type="evidence" value="ECO:0007669"/>
    <property type="project" value="UniProtKB-KW"/>
</dbReference>
<evidence type="ECO:0000256" key="4">
    <source>
        <dbReference type="ARBA" id="ARBA00022692"/>
    </source>
</evidence>
<keyword evidence="8 9" id="KW-0472">Membrane</keyword>
<evidence type="ECO:0000256" key="1">
    <source>
        <dbReference type="ARBA" id="ARBA00004651"/>
    </source>
</evidence>
<dbReference type="PANTHER" id="PTHR43394">
    <property type="entry name" value="ATP-DEPENDENT PERMEASE MDL1, MITOCHONDRIAL"/>
    <property type="match status" value="1"/>
</dbReference>
<dbReference type="InterPro" id="IPR003593">
    <property type="entry name" value="AAA+_ATPase"/>
</dbReference>
<evidence type="ECO:0000256" key="7">
    <source>
        <dbReference type="ARBA" id="ARBA00022989"/>
    </source>
</evidence>
<dbReference type="CDD" id="cd18547">
    <property type="entry name" value="ABC_6TM_Tm288_like"/>
    <property type="match status" value="1"/>
</dbReference>
<evidence type="ECO:0000256" key="3">
    <source>
        <dbReference type="ARBA" id="ARBA00022475"/>
    </source>
</evidence>
<dbReference type="InterPro" id="IPR039421">
    <property type="entry name" value="Type_1_exporter"/>
</dbReference>
<dbReference type="PROSITE" id="PS50893">
    <property type="entry name" value="ABC_TRANSPORTER_2"/>
    <property type="match status" value="1"/>
</dbReference>
<dbReference type="AlphaFoldDB" id="A0A2I1MPS5"/>
<dbReference type="Pfam" id="PF00005">
    <property type="entry name" value="ABC_tran"/>
    <property type="match status" value="1"/>
</dbReference>
<keyword evidence="3" id="KW-1003">Cell membrane</keyword>
<dbReference type="InterPro" id="IPR036640">
    <property type="entry name" value="ABC1_TM_sf"/>
</dbReference>
<dbReference type="FunFam" id="1.20.1560.10:FF:000011">
    <property type="entry name" value="Multidrug ABC transporter ATP-binding protein"/>
    <property type="match status" value="1"/>
</dbReference>
<evidence type="ECO:0000259" key="11">
    <source>
        <dbReference type="PROSITE" id="PS50929"/>
    </source>
</evidence>
<evidence type="ECO:0000256" key="9">
    <source>
        <dbReference type="SAM" id="Phobius"/>
    </source>
</evidence>
<feature type="domain" description="ABC transmembrane type-1" evidence="11">
    <location>
        <begin position="26"/>
        <end position="319"/>
    </location>
</feature>
<keyword evidence="2" id="KW-0813">Transport</keyword>
<keyword evidence="5" id="KW-0547">Nucleotide-binding</keyword>
<dbReference type="SMART" id="SM00382">
    <property type="entry name" value="AAA"/>
    <property type="match status" value="1"/>
</dbReference>
<keyword evidence="7 9" id="KW-1133">Transmembrane helix</keyword>
<evidence type="ECO:0000256" key="2">
    <source>
        <dbReference type="ARBA" id="ARBA00022448"/>
    </source>
</evidence>
<feature type="domain" description="ABC transporter" evidence="10">
    <location>
        <begin position="353"/>
        <end position="587"/>
    </location>
</feature>
<name>A0A2I1MPS5_9LACT</name>
<evidence type="ECO:0000256" key="8">
    <source>
        <dbReference type="ARBA" id="ARBA00023136"/>
    </source>
</evidence>
<proteinExistence type="predicted"/>
<dbReference type="InterPro" id="IPR017871">
    <property type="entry name" value="ABC_transporter-like_CS"/>
</dbReference>
<keyword evidence="6" id="KW-0067">ATP-binding</keyword>
<evidence type="ECO:0000313" key="12">
    <source>
        <dbReference type="EMBL" id="PKZ22147.1"/>
    </source>
</evidence>
<dbReference type="SUPFAM" id="SSF90123">
    <property type="entry name" value="ABC transporter transmembrane region"/>
    <property type="match status" value="1"/>
</dbReference>
<keyword evidence="4 9" id="KW-0812">Transmembrane</keyword>
<dbReference type="InterPro" id="IPR011527">
    <property type="entry name" value="ABC1_TM_dom"/>
</dbReference>
<reference evidence="12 13" key="1">
    <citation type="submission" date="2017-12" db="EMBL/GenBank/DDBJ databases">
        <title>Phylogenetic diversity of female urinary microbiome.</title>
        <authorList>
            <person name="Thomas-White K."/>
            <person name="Wolfe A.J."/>
        </authorList>
    </citation>
    <scope>NUCLEOTIDE SEQUENCE [LARGE SCALE GENOMIC DNA]</scope>
    <source>
        <strain evidence="12 13">UMB0139</strain>
    </source>
</reference>
<evidence type="ECO:0000256" key="6">
    <source>
        <dbReference type="ARBA" id="ARBA00022840"/>
    </source>
</evidence>
<dbReference type="FunFam" id="3.40.50.300:FF:000287">
    <property type="entry name" value="Multidrug ABC transporter ATP-binding protein"/>
    <property type="match status" value="1"/>
</dbReference>
<evidence type="ECO:0000256" key="5">
    <source>
        <dbReference type="ARBA" id="ARBA00022741"/>
    </source>
</evidence>
<sequence>MGSMKSTELMKRIWYYLRPYRLQFYLAILATVVMSVANALEPYVLGLAITEVANNVIDMVKGVPGAGINFPYLVRILVIYLIRGLFFQAGQYLGIYFLTNATQDAMYDLRLDISRKANQLPVAYFDQNQTGDILSRMTNDVDAISNAMQQSAMQLFIGVLQISLAIISMLLLDWQLALISLVMLPVSYLVARRVIHYSQPIFKEQADALGHLFGYTQENLSGFTEIKVYNRQEESIKEFQHRNKQLRDIGFKSSFLSTILQPLLSFISNISYIVITFFGSLKSFHGTLTVGNLQAFLNYVWQINQPINQITELSGLIQSAFAAGGRIFSFLDEEEIRTAGEDQTLPRPVKGHVRFNHVRFGYDPENPLMKDVNFEVQPGQMIAVVGPTGAGKTTLINLLMRFYDIDGGSIELDGVNIQDVSREDLRRNFGMVLQDAWLFNDTVMENIRFGNLEAGDYEVIEAAKVANVDHFIQTLPGGYQMEINEEASNVSLGQKQLMTIARAVIADPNILILDEATSSVDTRLEQLIQEAMDKIMQGRTSFVIAHRLSTIRNADMILVMQQGDIIEHGTHDELLAKGGFYADLYNSQFNEETATEIHMGY</sequence>
<accession>A0A2I1MPS5</accession>
<dbReference type="PROSITE" id="PS00211">
    <property type="entry name" value="ABC_TRANSPORTER_1"/>
    <property type="match status" value="1"/>
</dbReference>
<dbReference type="InterPro" id="IPR027417">
    <property type="entry name" value="P-loop_NTPase"/>
</dbReference>
<dbReference type="GO" id="GO:0015421">
    <property type="term" value="F:ABC-type oligopeptide transporter activity"/>
    <property type="evidence" value="ECO:0007669"/>
    <property type="project" value="TreeGrafter"/>
</dbReference>
<dbReference type="Gene3D" id="1.20.1560.10">
    <property type="entry name" value="ABC transporter type 1, transmembrane domain"/>
    <property type="match status" value="1"/>
</dbReference>
<evidence type="ECO:0000313" key="13">
    <source>
        <dbReference type="Proteomes" id="UP000234239"/>
    </source>
</evidence>
<protein>
    <submittedName>
        <fullName evidence="12">ABC transporter</fullName>
    </submittedName>
</protein>
<dbReference type="InterPro" id="IPR003439">
    <property type="entry name" value="ABC_transporter-like_ATP-bd"/>
</dbReference>
<evidence type="ECO:0000259" key="10">
    <source>
        <dbReference type="PROSITE" id="PS50893"/>
    </source>
</evidence>